<evidence type="ECO:0000256" key="1">
    <source>
        <dbReference type="SAM" id="MobiDB-lite"/>
    </source>
</evidence>
<feature type="region of interest" description="Disordered" evidence="1">
    <location>
        <begin position="1"/>
        <end position="20"/>
    </location>
</feature>
<comment type="caution">
    <text evidence="2">The sequence shown here is derived from an EMBL/GenBank/DDBJ whole genome shotgun (WGS) entry which is preliminary data.</text>
</comment>
<sequence length="230" mass="25956">MMQSLSQIAEPPENVLTESPDYSFDREVSEILVACAGTRIEKNIEVADGTSLHISADVNVEGITRVSQYEYVLTDITEEIRADLFKSVFPETADQAEYDEMNDVWTLDIDASIRNYFLYQISYSNGGTTIPGEQIIVFENRYYDLYPFEDNRLGSVLDSRVNASLDEAESICRQIVDSITDAGDYAADSIQAYGKGGRHPYLKLVFKRMLDGMPVTVYNNLAFWFDNNGI</sequence>
<evidence type="ECO:0000313" key="3">
    <source>
        <dbReference type="Proteomes" id="UP000280696"/>
    </source>
</evidence>
<name>A0A3A9A6D3_9FIRM</name>
<dbReference type="AlphaFoldDB" id="A0A3A9A6D3"/>
<proteinExistence type="predicted"/>
<dbReference type="OrthoDB" id="9994512at2"/>
<organism evidence="2 3">
    <name type="scientific">Parablautia intestinalis</name>
    <dbReference type="NCBI Taxonomy" id="2320100"/>
    <lineage>
        <taxon>Bacteria</taxon>
        <taxon>Bacillati</taxon>
        <taxon>Bacillota</taxon>
        <taxon>Clostridia</taxon>
        <taxon>Lachnospirales</taxon>
        <taxon>Lachnospiraceae</taxon>
        <taxon>Parablautia</taxon>
    </lineage>
</organism>
<gene>
    <name evidence="2" type="ORF">D7V94_21690</name>
</gene>
<dbReference type="EMBL" id="RAYQ01000048">
    <property type="protein sequence ID" value="RKI87049.1"/>
    <property type="molecule type" value="Genomic_DNA"/>
</dbReference>
<evidence type="ECO:0000313" key="2">
    <source>
        <dbReference type="EMBL" id="RKI87049.1"/>
    </source>
</evidence>
<dbReference type="Proteomes" id="UP000280696">
    <property type="component" value="Unassembled WGS sequence"/>
</dbReference>
<dbReference type="RefSeq" id="WP_120472351.1">
    <property type="nucleotide sequence ID" value="NZ_RAYQ01000048.1"/>
</dbReference>
<protein>
    <submittedName>
        <fullName evidence="2">Uncharacterized protein</fullName>
    </submittedName>
</protein>
<keyword evidence="3" id="KW-1185">Reference proteome</keyword>
<accession>A0A3A9A6D3</accession>
<reference evidence="2 3" key="1">
    <citation type="submission" date="2018-09" db="EMBL/GenBank/DDBJ databases">
        <title>Murine metabolic-syndrome-specific gut microbial biobank.</title>
        <authorList>
            <person name="Liu C."/>
        </authorList>
    </citation>
    <scope>NUCLEOTIDE SEQUENCE [LARGE SCALE GENOMIC DNA]</scope>
    <source>
        <strain evidence="2 3">0.1xD8-82</strain>
    </source>
</reference>